<organism evidence="5 6">
    <name type="scientific">Lysobacter hankyongensis</name>
    <dbReference type="NCBI Taxonomy" id="1176535"/>
    <lineage>
        <taxon>Bacteria</taxon>
        <taxon>Pseudomonadati</taxon>
        <taxon>Pseudomonadota</taxon>
        <taxon>Gammaproteobacteria</taxon>
        <taxon>Lysobacterales</taxon>
        <taxon>Lysobacteraceae</taxon>
        <taxon>Lysobacter</taxon>
    </lineage>
</organism>
<feature type="region of interest" description="Disordered" evidence="2">
    <location>
        <begin position="300"/>
        <end position="328"/>
    </location>
</feature>
<protein>
    <recommendedName>
        <fullName evidence="4">Capsule synthesis protein CapA domain-containing protein</fullName>
    </recommendedName>
</protein>
<feature type="chain" id="PRO_5046969096" description="Capsule synthesis protein CapA domain-containing protein" evidence="3">
    <location>
        <begin position="25"/>
        <end position="328"/>
    </location>
</feature>
<sequence>MRPTATSLLLPLVLSALPLSVAQAARDSVEIAFVGDIMVAETPGELIARGADPFAPLAAWLRRADVRIGNLECVVATGGTALDKPFTFRADPRTLPVLARHFDAFSLANNHSGDFGKAAFAEQLGLMRRAGLPYFGGGADLEEAHAPWIVERNGLRIALLGYVEFKPRSFEADAGRPGVAWGGEDEQVIEDIIAARTRHHADLVIPFMHWGWENEGYPSERQKNFARAMLDAGADMVVGAHPHVTQGAEIHDGKPIVYSLGNFLFNGFDTEATLTGWTLEATLDKRGVAAWRTRVVRLDENGVPHPDPEAASPCGRRGDTQPRQCRGG</sequence>
<dbReference type="SUPFAM" id="SSF56300">
    <property type="entry name" value="Metallo-dependent phosphatases"/>
    <property type="match status" value="1"/>
</dbReference>
<comment type="similarity">
    <text evidence="1">Belongs to the CapA family.</text>
</comment>
<dbReference type="InterPro" id="IPR019079">
    <property type="entry name" value="Capsule_synth_CapA"/>
</dbReference>
<dbReference type="Proteomes" id="UP001499959">
    <property type="component" value="Unassembled WGS sequence"/>
</dbReference>
<dbReference type="RefSeq" id="WP_345302007.1">
    <property type="nucleotide sequence ID" value="NZ_BAABJE010000002.1"/>
</dbReference>
<gene>
    <name evidence="5" type="ORF">GCM10023307_07980</name>
</gene>
<dbReference type="Gene3D" id="3.60.21.10">
    <property type="match status" value="1"/>
</dbReference>
<comment type="caution">
    <text evidence="5">The sequence shown here is derived from an EMBL/GenBank/DDBJ whole genome shotgun (WGS) entry which is preliminary data.</text>
</comment>
<dbReference type="InterPro" id="IPR029052">
    <property type="entry name" value="Metallo-depent_PP-like"/>
</dbReference>
<evidence type="ECO:0000256" key="1">
    <source>
        <dbReference type="ARBA" id="ARBA00005662"/>
    </source>
</evidence>
<dbReference type="CDD" id="cd07381">
    <property type="entry name" value="MPP_CapA"/>
    <property type="match status" value="1"/>
</dbReference>
<evidence type="ECO:0000256" key="3">
    <source>
        <dbReference type="SAM" id="SignalP"/>
    </source>
</evidence>
<dbReference type="PANTHER" id="PTHR33393:SF13">
    <property type="entry name" value="PGA BIOSYNTHESIS PROTEIN CAPA"/>
    <property type="match status" value="1"/>
</dbReference>
<evidence type="ECO:0000256" key="2">
    <source>
        <dbReference type="SAM" id="MobiDB-lite"/>
    </source>
</evidence>
<dbReference type="EMBL" id="BAABJE010000002">
    <property type="protein sequence ID" value="GAA4785682.1"/>
    <property type="molecule type" value="Genomic_DNA"/>
</dbReference>
<evidence type="ECO:0000313" key="6">
    <source>
        <dbReference type="Proteomes" id="UP001499959"/>
    </source>
</evidence>
<evidence type="ECO:0000313" key="5">
    <source>
        <dbReference type="EMBL" id="GAA4785682.1"/>
    </source>
</evidence>
<name>A0ABP9AVW1_9GAMM</name>
<feature type="domain" description="Capsule synthesis protein CapA" evidence="4">
    <location>
        <begin position="30"/>
        <end position="267"/>
    </location>
</feature>
<dbReference type="PANTHER" id="PTHR33393">
    <property type="entry name" value="POLYGLUTAMINE SYNTHESIS ACCESSORY PROTEIN RV0574C-RELATED"/>
    <property type="match status" value="1"/>
</dbReference>
<dbReference type="SMART" id="SM00854">
    <property type="entry name" value="PGA_cap"/>
    <property type="match status" value="1"/>
</dbReference>
<reference evidence="6" key="1">
    <citation type="journal article" date="2019" name="Int. J. Syst. Evol. Microbiol.">
        <title>The Global Catalogue of Microorganisms (GCM) 10K type strain sequencing project: providing services to taxonomists for standard genome sequencing and annotation.</title>
        <authorList>
            <consortium name="The Broad Institute Genomics Platform"/>
            <consortium name="The Broad Institute Genome Sequencing Center for Infectious Disease"/>
            <person name="Wu L."/>
            <person name="Ma J."/>
        </authorList>
    </citation>
    <scope>NUCLEOTIDE SEQUENCE [LARGE SCALE GENOMIC DNA]</scope>
    <source>
        <strain evidence="6">JCM 18204</strain>
    </source>
</reference>
<dbReference type="Pfam" id="PF09587">
    <property type="entry name" value="PGA_cap"/>
    <property type="match status" value="1"/>
</dbReference>
<proteinExistence type="inferred from homology"/>
<dbReference type="InterPro" id="IPR052169">
    <property type="entry name" value="CW_Biosynth-Accessory"/>
</dbReference>
<keyword evidence="3" id="KW-0732">Signal</keyword>
<keyword evidence="6" id="KW-1185">Reference proteome</keyword>
<accession>A0ABP9AVW1</accession>
<feature type="signal peptide" evidence="3">
    <location>
        <begin position="1"/>
        <end position="24"/>
    </location>
</feature>
<evidence type="ECO:0000259" key="4">
    <source>
        <dbReference type="SMART" id="SM00854"/>
    </source>
</evidence>